<sequence>MPQETRPMKSETGWPIVHLNGGTAKSTTLKNGSGGTSSHWITGYQLDGALVKDDGFWLLRRSCLYFDTNDTWTAADGGSLLDIAAGANGHFAFEMWVNVPTATGAVAGLLTRAAVGTEGYTLEITAAGLAKFTIKDSSVSITITGGTSVFAGWHLITVVGERASATGLNLYIDGVSDATAVTTVAMTGAIDAAGAMICTGESNDDLFVGPIGFYTGANAVLSAATVLANYNEGLGRKYDGSETGLSLAWNNDEGTGTLCYEITNEDGYKSTVSGTAWSPSKQSGAVAAINKCGPPFYKKHEDDAINPLPSVGLFATAVETATGVLQPVMATFPQAIKIGRSNPVRILETDGAFSLILFGFTGDV</sequence>
<dbReference type="Pfam" id="PF13385">
    <property type="entry name" value="Laminin_G_3"/>
    <property type="match status" value="1"/>
</dbReference>
<proteinExistence type="predicted"/>
<organism evidence="1">
    <name type="scientific">marine sediment metagenome</name>
    <dbReference type="NCBI Taxonomy" id="412755"/>
    <lineage>
        <taxon>unclassified sequences</taxon>
        <taxon>metagenomes</taxon>
        <taxon>ecological metagenomes</taxon>
    </lineage>
</organism>
<accession>A0A0F9U352</accession>
<protein>
    <recommendedName>
        <fullName evidence="2">Lectin/glucanase superfamily protein</fullName>
    </recommendedName>
</protein>
<dbReference type="AlphaFoldDB" id="A0A0F9U352"/>
<gene>
    <name evidence="1" type="ORF">LCGC14_0579000</name>
</gene>
<evidence type="ECO:0008006" key="2">
    <source>
        <dbReference type="Google" id="ProtNLM"/>
    </source>
</evidence>
<reference evidence="1" key="1">
    <citation type="journal article" date="2015" name="Nature">
        <title>Complex archaea that bridge the gap between prokaryotes and eukaryotes.</title>
        <authorList>
            <person name="Spang A."/>
            <person name="Saw J.H."/>
            <person name="Jorgensen S.L."/>
            <person name="Zaremba-Niedzwiedzka K."/>
            <person name="Martijn J."/>
            <person name="Lind A.E."/>
            <person name="van Eijk R."/>
            <person name="Schleper C."/>
            <person name="Guy L."/>
            <person name="Ettema T.J."/>
        </authorList>
    </citation>
    <scope>NUCLEOTIDE SEQUENCE</scope>
</reference>
<dbReference type="InterPro" id="IPR013320">
    <property type="entry name" value="ConA-like_dom_sf"/>
</dbReference>
<name>A0A0F9U352_9ZZZZ</name>
<dbReference type="Gene3D" id="2.60.120.200">
    <property type="match status" value="1"/>
</dbReference>
<dbReference type="EMBL" id="LAZR01000873">
    <property type="protein sequence ID" value="KKN55751.1"/>
    <property type="molecule type" value="Genomic_DNA"/>
</dbReference>
<dbReference type="SUPFAM" id="SSF49899">
    <property type="entry name" value="Concanavalin A-like lectins/glucanases"/>
    <property type="match status" value="1"/>
</dbReference>
<comment type="caution">
    <text evidence="1">The sequence shown here is derived from an EMBL/GenBank/DDBJ whole genome shotgun (WGS) entry which is preliminary data.</text>
</comment>
<evidence type="ECO:0000313" key="1">
    <source>
        <dbReference type="EMBL" id="KKN55751.1"/>
    </source>
</evidence>